<organism evidence="3 4">
    <name type="scientific">Desulfonema limicola</name>
    <dbReference type="NCBI Taxonomy" id="45656"/>
    <lineage>
        <taxon>Bacteria</taxon>
        <taxon>Pseudomonadati</taxon>
        <taxon>Thermodesulfobacteriota</taxon>
        <taxon>Desulfobacteria</taxon>
        <taxon>Desulfobacterales</taxon>
        <taxon>Desulfococcaceae</taxon>
        <taxon>Desulfonema</taxon>
    </lineage>
</organism>
<reference evidence="3" key="1">
    <citation type="journal article" date="2021" name="Microb. Physiol.">
        <title>Proteogenomic Insights into the Physiology of Marine, Sulfate-Reducing, Filamentous Desulfonema limicola and Desulfonema magnum.</title>
        <authorList>
            <person name="Schnaars V."/>
            <person name="Wohlbrand L."/>
            <person name="Scheve S."/>
            <person name="Hinrichs C."/>
            <person name="Reinhardt R."/>
            <person name="Rabus R."/>
        </authorList>
    </citation>
    <scope>NUCLEOTIDE SEQUENCE</scope>
    <source>
        <strain evidence="3">5ac10</strain>
    </source>
</reference>
<dbReference type="KEGG" id="dli:dnl_17570"/>
<keyword evidence="4" id="KW-1185">Reference proteome</keyword>
<dbReference type="Gene3D" id="3.40.50.2000">
    <property type="entry name" value="Glycogen Phosphorylase B"/>
    <property type="match status" value="2"/>
</dbReference>
<dbReference type="GO" id="GO:0016757">
    <property type="term" value="F:glycosyltransferase activity"/>
    <property type="evidence" value="ECO:0007669"/>
    <property type="project" value="InterPro"/>
</dbReference>
<sequence length="399" mass="44383">MAVLQKIKIIHIITRLDMGGSAQNTLQTCLRLDRDKYDIILVYGPSLESNMTDEEALSVQRWIEYGKKKGVCFICLFSLVRRIDPLKDAAAFFSLVCLLFKKKPWIVHTHTSKAGILGRLAAWIAKVPVIVHTPHGHVFYGHFGPKMTAFFLIIERIMSLITNMIIMLTQGEKNDCIKLCLAPEKKMAVIHSGVDIDVFANAGADKNSIKKQLGLNSCIVTGFAGWLLPIKGPMYLLKAMFKVWQDFPDVKLVFAGKGDLLQELESEALRHGVLEKIIFAGWRDDVHEIMQVFDIFVLPSLNEGMGRVIVEAMAAGKPVIASRTGGIPDLVKHGKNGLLVPPADANALAEAISYLLSNPVKAVKMGMTGKKICPYFSLDTMMIKLENLYDHLLRKQRGL</sequence>
<evidence type="ECO:0000313" key="3">
    <source>
        <dbReference type="EMBL" id="QTA79486.1"/>
    </source>
</evidence>
<dbReference type="AlphaFoldDB" id="A0A975B626"/>
<proteinExistence type="predicted"/>
<protein>
    <submittedName>
        <fullName evidence="3">Glycosyltransferase, family I</fullName>
    </submittedName>
</protein>
<dbReference type="SUPFAM" id="SSF53756">
    <property type="entry name" value="UDP-Glycosyltransferase/glycogen phosphorylase"/>
    <property type="match status" value="1"/>
</dbReference>
<gene>
    <name evidence="3" type="ORF">dnl_17570</name>
</gene>
<dbReference type="PANTHER" id="PTHR12526:SF638">
    <property type="entry name" value="SPORE COAT PROTEIN SA"/>
    <property type="match status" value="1"/>
</dbReference>
<dbReference type="InterPro" id="IPR001296">
    <property type="entry name" value="Glyco_trans_1"/>
</dbReference>
<dbReference type="EMBL" id="CP061799">
    <property type="protein sequence ID" value="QTA79486.1"/>
    <property type="molecule type" value="Genomic_DNA"/>
</dbReference>
<accession>A0A975B626</accession>
<dbReference type="Pfam" id="PF00534">
    <property type="entry name" value="Glycos_transf_1"/>
    <property type="match status" value="1"/>
</dbReference>
<name>A0A975B626_9BACT</name>
<dbReference type="CDD" id="cd03808">
    <property type="entry name" value="GT4_CapM-like"/>
    <property type="match status" value="1"/>
</dbReference>
<dbReference type="Proteomes" id="UP000663720">
    <property type="component" value="Chromosome"/>
</dbReference>
<dbReference type="PANTHER" id="PTHR12526">
    <property type="entry name" value="GLYCOSYLTRANSFERASE"/>
    <property type="match status" value="1"/>
</dbReference>
<evidence type="ECO:0000259" key="1">
    <source>
        <dbReference type="Pfam" id="PF00534"/>
    </source>
</evidence>
<dbReference type="InterPro" id="IPR028098">
    <property type="entry name" value="Glyco_trans_4-like_N"/>
</dbReference>
<evidence type="ECO:0000259" key="2">
    <source>
        <dbReference type="Pfam" id="PF13439"/>
    </source>
</evidence>
<dbReference type="Pfam" id="PF13439">
    <property type="entry name" value="Glyco_transf_4"/>
    <property type="match status" value="1"/>
</dbReference>
<feature type="domain" description="Glycosyltransferase subfamily 4-like N-terminal" evidence="2">
    <location>
        <begin position="19"/>
        <end position="197"/>
    </location>
</feature>
<dbReference type="RefSeq" id="WP_207691236.1">
    <property type="nucleotide sequence ID" value="NZ_CP061799.1"/>
</dbReference>
<feature type="domain" description="Glycosyl transferase family 1" evidence="1">
    <location>
        <begin position="208"/>
        <end position="371"/>
    </location>
</feature>
<evidence type="ECO:0000313" key="4">
    <source>
        <dbReference type="Proteomes" id="UP000663720"/>
    </source>
</evidence>